<dbReference type="RefSeq" id="XP_040758575.1">
    <property type="nucleotide sequence ID" value="XM_040907373.1"/>
</dbReference>
<evidence type="ECO:0000313" key="2">
    <source>
        <dbReference type="Proteomes" id="UP000076871"/>
    </source>
</evidence>
<sequence>MSSKGIKCAFSGDSMEKNPLSHVDLTDEYAAKLQGIQRELAHHKLILGVLPPSSILDRFNNQDIEDAAAKSNNQDVEDSTTKFHNEGASAKPCDKCDKKRQRCPKMFIKARGQKMLINDLHMFFDHVPPILNKKNISIPKVKACEGRSTWLEAGMESDNRDVVPSRDFVRSAIALRYAIAIVKSMELLSLCINSVIKAVESGWPNGLGVSL</sequence>
<dbReference type="Proteomes" id="UP000076871">
    <property type="component" value="Unassembled WGS sequence"/>
</dbReference>
<name>A0A165BDX0_9APHY</name>
<dbReference type="EMBL" id="KV427676">
    <property type="protein sequence ID" value="KZT00835.1"/>
    <property type="molecule type" value="Genomic_DNA"/>
</dbReference>
<dbReference type="InParanoid" id="A0A165BDX0"/>
<organism evidence="1 2">
    <name type="scientific">Laetiporus sulphureus 93-53</name>
    <dbReference type="NCBI Taxonomy" id="1314785"/>
    <lineage>
        <taxon>Eukaryota</taxon>
        <taxon>Fungi</taxon>
        <taxon>Dikarya</taxon>
        <taxon>Basidiomycota</taxon>
        <taxon>Agaricomycotina</taxon>
        <taxon>Agaricomycetes</taxon>
        <taxon>Polyporales</taxon>
        <taxon>Laetiporus</taxon>
    </lineage>
</organism>
<dbReference type="AlphaFoldDB" id="A0A165BDX0"/>
<protein>
    <submittedName>
        <fullName evidence="1">Uncharacterized protein</fullName>
    </submittedName>
</protein>
<reference evidence="1 2" key="1">
    <citation type="journal article" date="2016" name="Mol. Biol. Evol.">
        <title>Comparative Genomics of Early-Diverging Mushroom-Forming Fungi Provides Insights into the Origins of Lignocellulose Decay Capabilities.</title>
        <authorList>
            <person name="Nagy L.G."/>
            <person name="Riley R."/>
            <person name="Tritt A."/>
            <person name="Adam C."/>
            <person name="Daum C."/>
            <person name="Floudas D."/>
            <person name="Sun H."/>
            <person name="Yadav J.S."/>
            <person name="Pangilinan J."/>
            <person name="Larsson K.H."/>
            <person name="Matsuura K."/>
            <person name="Barry K."/>
            <person name="Labutti K."/>
            <person name="Kuo R."/>
            <person name="Ohm R.A."/>
            <person name="Bhattacharya S.S."/>
            <person name="Shirouzu T."/>
            <person name="Yoshinaga Y."/>
            <person name="Martin F.M."/>
            <person name="Grigoriev I.V."/>
            <person name="Hibbett D.S."/>
        </authorList>
    </citation>
    <scope>NUCLEOTIDE SEQUENCE [LARGE SCALE GENOMIC DNA]</scope>
    <source>
        <strain evidence="1 2">93-53</strain>
    </source>
</reference>
<evidence type="ECO:0000313" key="1">
    <source>
        <dbReference type="EMBL" id="KZT00835.1"/>
    </source>
</evidence>
<keyword evidence="2" id="KW-1185">Reference proteome</keyword>
<gene>
    <name evidence="1" type="ORF">LAESUDRAFT_717903</name>
</gene>
<proteinExistence type="predicted"/>
<dbReference type="GeneID" id="63824402"/>
<accession>A0A165BDX0</accession>